<feature type="binding site" evidence="6">
    <location>
        <position position="147"/>
    </location>
    <ligand>
        <name>S-adenosyl-L-methionine</name>
        <dbReference type="ChEBI" id="CHEBI:59789"/>
    </ligand>
</feature>
<keyword evidence="7" id="KW-0687">Ribonucleoprotein</keyword>
<dbReference type="RefSeq" id="WP_111370951.1">
    <property type="nucleotide sequence ID" value="NZ_CP029480.1"/>
</dbReference>
<evidence type="ECO:0000313" key="8">
    <source>
        <dbReference type="Proteomes" id="UP000249873"/>
    </source>
</evidence>
<dbReference type="Proteomes" id="UP000249873">
    <property type="component" value="Chromosome"/>
</dbReference>
<reference evidence="7 8" key="1">
    <citation type="submission" date="2018-05" db="EMBL/GenBank/DDBJ databases">
        <title>Complete genome sequence of Arcticibacterium luteifluviistationis SM1504T, a cytophagaceae bacterium isolated from Arctic surface seawater.</title>
        <authorList>
            <person name="Li Y."/>
            <person name="Qin Q.-L."/>
        </authorList>
    </citation>
    <scope>NUCLEOTIDE SEQUENCE [LARGE SCALE GENOMIC DNA]</scope>
    <source>
        <strain evidence="7 8">SM1504</strain>
    </source>
</reference>
<name>A0A2Z4G9E8_9BACT</name>
<dbReference type="InterPro" id="IPR050078">
    <property type="entry name" value="Ribosomal_L11_MeTrfase_PrmA"/>
</dbReference>
<evidence type="ECO:0000256" key="6">
    <source>
        <dbReference type="HAMAP-Rule" id="MF_00735"/>
    </source>
</evidence>
<dbReference type="KEGG" id="als:DJ013_06575"/>
<gene>
    <name evidence="6" type="primary">prmA</name>
    <name evidence="7" type="ORF">DJ013_06575</name>
</gene>
<dbReference type="EC" id="2.1.1.-" evidence="6"/>
<dbReference type="OrthoDB" id="9785995at2"/>
<evidence type="ECO:0000256" key="5">
    <source>
        <dbReference type="ARBA" id="ARBA00022691"/>
    </source>
</evidence>
<keyword evidence="8" id="KW-1185">Reference proteome</keyword>
<keyword evidence="2 6" id="KW-0963">Cytoplasm</keyword>
<evidence type="ECO:0000256" key="2">
    <source>
        <dbReference type="ARBA" id="ARBA00022490"/>
    </source>
</evidence>
<dbReference type="EMBL" id="CP029480">
    <property type="protein sequence ID" value="AWV97849.1"/>
    <property type="molecule type" value="Genomic_DNA"/>
</dbReference>
<feature type="binding site" evidence="6">
    <location>
        <position position="169"/>
    </location>
    <ligand>
        <name>S-adenosyl-L-methionine</name>
        <dbReference type="ChEBI" id="CHEBI:59789"/>
    </ligand>
</feature>
<feature type="binding site" evidence="6">
    <location>
        <position position="211"/>
    </location>
    <ligand>
        <name>S-adenosyl-L-methionine</name>
        <dbReference type="ChEBI" id="CHEBI:59789"/>
    </ligand>
</feature>
<dbReference type="InterPro" id="IPR004498">
    <property type="entry name" value="Ribosomal_PrmA_MeTrfase"/>
</dbReference>
<sequence length="277" mass="31322">MLYLEANIEVNAEFSEILVAELAEIGFDTFLENENGLLAYITEDEFDDIAFKQIMETYAPKTNLFYSLKKIEKQNWNEEWEKNFDPIQVLDKILVRASFHQSQPDFEHEIIITPKMSFGTGHHETTSQIMELQLEIDHKDKSVLDVGTGTGILAILAEKLGAKSIKAFDIDEWSVENTIENIGLNSCQNIEVALGTIVDEPAKTYDIVIANINRNILLDEISTYTTFMKPGGILMLSGFYEKDIVEIEACCESNGLKKVKQISKKEWAAVVFIKPVA</sequence>
<dbReference type="PIRSF" id="PIRSF000401">
    <property type="entry name" value="RPL11_MTase"/>
    <property type="match status" value="1"/>
</dbReference>
<feature type="binding site" evidence="6">
    <location>
        <position position="126"/>
    </location>
    <ligand>
        <name>S-adenosyl-L-methionine</name>
        <dbReference type="ChEBI" id="CHEBI:59789"/>
    </ligand>
</feature>
<dbReference type="GO" id="GO:0005737">
    <property type="term" value="C:cytoplasm"/>
    <property type="evidence" value="ECO:0007669"/>
    <property type="project" value="UniProtKB-SubCell"/>
</dbReference>
<dbReference type="PANTHER" id="PTHR43648">
    <property type="entry name" value="ELECTRON TRANSFER FLAVOPROTEIN BETA SUBUNIT LYSINE METHYLTRANSFERASE"/>
    <property type="match status" value="1"/>
</dbReference>
<dbReference type="HAMAP" id="MF_00735">
    <property type="entry name" value="Methyltr_PrmA"/>
    <property type="match status" value="1"/>
</dbReference>
<evidence type="ECO:0000256" key="4">
    <source>
        <dbReference type="ARBA" id="ARBA00022679"/>
    </source>
</evidence>
<keyword evidence="5 6" id="KW-0949">S-adenosyl-L-methionine</keyword>
<comment type="catalytic activity">
    <reaction evidence="6">
        <text>L-lysyl-[protein] + 3 S-adenosyl-L-methionine = N(6),N(6),N(6)-trimethyl-L-lysyl-[protein] + 3 S-adenosyl-L-homocysteine + 3 H(+)</text>
        <dbReference type="Rhea" id="RHEA:54192"/>
        <dbReference type="Rhea" id="RHEA-COMP:9752"/>
        <dbReference type="Rhea" id="RHEA-COMP:13826"/>
        <dbReference type="ChEBI" id="CHEBI:15378"/>
        <dbReference type="ChEBI" id="CHEBI:29969"/>
        <dbReference type="ChEBI" id="CHEBI:57856"/>
        <dbReference type="ChEBI" id="CHEBI:59789"/>
        <dbReference type="ChEBI" id="CHEBI:61961"/>
    </reaction>
</comment>
<evidence type="ECO:0000256" key="3">
    <source>
        <dbReference type="ARBA" id="ARBA00022603"/>
    </source>
</evidence>
<dbReference type="Gene3D" id="3.40.50.150">
    <property type="entry name" value="Vaccinia Virus protein VP39"/>
    <property type="match status" value="1"/>
</dbReference>
<comment type="subcellular location">
    <subcellularLocation>
        <location evidence="6">Cytoplasm</location>
    </subcellularLocation>
</comment>
<dbReference type="AlphaFoldDB" id="A0A2Z4G9E8"/>
<dbReference type="GO" id="GO:0016279">
    <property type="term" value="F:protein-lysine N-methyltransferase activity"/>
    <property type="evidence" value="ECO:0007669"/>
    <property type="project" value="RHEA"/>
</dbReference>
<keyword evidence="7" id="KW-0689">Ribosomal protein</keyword>
<evidence type="ECO:0000313" key="7">
    <source>
        <dbReference type="EMBL" id="AWV97849.1"/>
    </source>
</evidence>
<protein>
    <recommendedName>
        <fullName evidence="6">Ribosomal protein L11 methyltransferase</fullName>
        <shortName evidence="6">L11 Mtase</shortName>
        <ecNumber evidence="6">2.1.1.-</ecNumber>
    </recommendedName>
</protein>
<dbReference type="InterPro" id="IPR029063">
    <property type="entry name" value="SAM-dependent_MTases_sf"/>
</dbReference>
<dbReference type="GO" id="GO:0005840">
    <property type="term" value="C:ribosome"/>
    <property type="evidence" value="ECO:0007669"/>
    <property type="project" value="UniProtKB-KW"/>
</dbReference>
<organism evidence="7 8">
    <name type="scientific">Arcticibacterium luteifluviistationis</name>
    <dbReference type="NCBI Taxonomy" id="1784714"/>
    <lineage>
        <taxon>Bacteria</taxon>
        <taxon>Pseudomonadati</taxon>
        <taxon>Bacteroidota</taxon>
        <taxon>Cytophagia</taxon>
        <taxon>Cytophagales</taxon>
        <taxon>Leadbetterellaceae</taxon>
        <taxon>Arcticibacterium</taxon>
    </lineage>
</organism>
<comment type="function">
    <text evidence="6">Methylates ribosomal protein L11.</text>
</comment>
<dbReference type="Pfam" id="PF06325">
    <property type="entry name" value="PrmA"/>
    <property type="match status" value="1"/>
</dbReference>
<comment type="similarity">
    <text evidence="1 6">Belongs to the methyltransferase superfamily. PrmA family.</text>
</comment>
<evidence type="ECO:0000256" key="1">
    <source>
        <dbReference type="ARBA" id="ARBA00009741"/>
    </source>
</evidence>
<dbReference type="NCBIfam" id="NF001785">
    <property type="entry name" value="PRK00517.2-2"/>
    <property type="match status" value="1"/>
</dbReference>
<dbReference type="PANTHER" id="PTHR43648:SF1">
    <property type="entry name" value="ELECTRON TRANSFER FLAVOPROTEIN BETA SUBUNIT LYSINE METHYLTRANSFERASE"/>
    <property type="match status" value="1"/>
</dbReference>
<dbReference type="GO" id="GO:0032259">
    <property type="term" value="P:methylation"/>
    <property type="evidence" value="ECO:0007669"/>
    <property type="project" value="UniProtKB-KW"/>
</dbReference>
<keyword evidence="3 6" id="KW-0489">Methyltransferase</keyword>
<proteinExistence type="inferred from homology"/>
<keyword evidence="4 6" id="KW-0808">Transferase</keyword>
<dbReference type="SUPFAM" id="SSF53335">
    <property type="entry name" value="S-adenosyl-L-methionine-dependent methyltransferases"/>
    <property type="match status" value="1"/>
</dbReference>
<accession>A0A2Z4G9E8</accession>
<dbReference type="CDD" id="cd02440">
    <property type="entry name" value="AdoMet_MTases"/>
    <property type="match status" value="1"/>
</dbReference>